<protein>
    <submittedName>
        <fullName evidence="1">Uncharacterized protein</fullName>
    </submittedName>
</protein>
<accession>A0A2S0WJ08</accession>
<dbReference type="Pfam" id="PF12730">
    <property type="entry name" value="ABC2_membrane_4"/>
    <property type="match status" value="1"/>
</dbReference>
<reference evidence="2" key="1">
    <citation type="submission" date="2018-01" db="EMBL/GenBank/DDBJ databases">
        <authorList>
            <person name="Li J."/>
        </authorList>
    </citation>
    <scope>NUCLEOTIDE SEQUENCE [LARGE SCALE GENOMIC DNA]</scope>
    <source>
        <strain evidence="2">592</strain>
    </source>
</reference>
<dbReference type="EMBL" id="CP026952">
    <property type="protein sequence ID" value="AWB91321.1"/>
    <property type="molecule type" value="Genomic_DNA"/>
</dbReference>
<evidence type="ECO:0000313" key="2">
    <source>
        <dbReference type="Proteomes" id="UP000244384"/>
    </source>
</evidence>
<name>A0A2S0WJ08_9ACTN</name>
<keyword evidence="2" id="KW-1185">Reference proteome</keyword>
<dbReference type="RefSeq" id="WP_108576967.1">
    <property type="nucleotide sequence ID" value="NZ_CP026952.1"/>
</dbReference>
<sequence length="271" mass="28616">MIDALRYEYLRLRTIRSTYWLIAIAMAFQLVMSIVLATVISTSDAFVGDNTFDVISTIGASSGVAPLFIAYIIGLLGVFSMGHEYRHGMIRATLTAIPNRTHVFVAKIVTTVVISALAALLCVLIALLCIVAYGLDLPTARGLLGMAAGTAVFTALFSLSGMAYATITRNQTAAVALLLLVPSVLESIIRAIVVAIKAASDDPTSEGGVMNILKFLPYDAGGKLYTRASLADLLEFLGYKPFGAVGGGIVLGVFVAALLGIGYALFLRRDA</sequence>
<dbReference type="AlphaFoldDB" id="A0A2S0WJ08"/>
<dbReference type="OrthoDB" id="5188656at2"/>
<evidence type="ECO:0000313" key="1">
    <source>
        <dbReference type="EMBL" id="AWB91321.1"/>
    </source>
</evidence>
<organism evidence="1 2">
    <name type="scientific">Aeromicrobium chenweiae</name>
    <dbReference type="NCBI Taxonomy" id="2079793"/>
    <lineage>
        <taxon>Bacteria</taxon>
        <taxon>Bacillati</taxon>
        <taxon>Actinomycetota</taxon>
        <taxon>Actinomycetes</taxon>
        <taxon>Propionibacteriales</taxon>
        <taxon>Nocardioidaceae</taxon>
        <taxon>Aeromicrobium</taxon>
    </lineage>
</organism>
<proteinExistence type="predicted"/>
<dbReference type="Proteomes" id="UP000244384">
    <property type="component" value="Chromosome"/>
</dbReference>
<dbReference type="KEGG" id="aez:C3E78_03280"/>
<gene>
    <name evidence="1" type="ORF">C3E78_03280</name>
</gene>
<accession>A0A5F2EME6</accession>